<dbReference type="GO" id="GO:0016788">
    <property type="term" value="F:hydrolase activity, acting on ester bonds"/>
    <property type="evidence" value="ECO:0007669"/>
    <property type="project" value="InterPro"/>
</dbReference>
<reference evidence="5" key="1">
    <citation type="journal article" date="2022" name="Cell">
        <title>Repeat-based holocentromeres influence genome architecture and karyotype evolution.</title>
        <authorList>
            <person name="Hofstatter P.G."/>
            <person name="Thangavel G."/>
            <person name="Lux T."/>
            <person name="Neumann P."/>
            <person name="Vondrak T."/>
            <person name="Novak P."/>
            <person name="Zhang M."/>
            <person name="Costa L."/>
            <person name="Castellani M."/>
            <person name="Scott A."/>
            <person name="Toegelov H."/>
            <person name="Fuchs J."/>
            <person name="Mata-Sucre Y."/>
            <person name="Dias Y."/>
            <person name="Vanzela A.L.L."/>
            <person name="Huettel B."/>
            <person name="Almeida C.C.S."/>
            <person name="Simkova H."/>
            <person name="Souza G."/>
            <person name="Pedrosa-Harand A."/>
            <person name="Macas J."/>
            <person name="Mayer K.F.X."/>
            <person name="Houben A."/>
            <person name="Marques A."/>
        </authorList>
    </citation>
    <scope>NUCLEOTIDE SEQUENCE</scope>
    <source>
        <strain evidence="5">RhyBre1mFocal</strain>
    </source>
</reference>
<keyword evidence="2" id="KW-0378">Hydrolase</keyword>
<feature type="signal peptide" evidence="4">
    <location>
        <begin position="1"/>
        <end position="23"/>
    </location>
</feature>
<gene>
    <name evidence="5" type="ORF">LUZ63_004461</name>
</gene>
<evidence type="ECO:0000256" key="4">
    <source>
        <dbReference type="SAM" id="SignalP"/>
    </source>
</evidence>
<dbReference type="CDD" id="cd01837">
    <property type="entry name" value="SGNH_plant_lipase_like"/>
    <property type="match status" value="1"/>
</dbReference>
<keyword evidence="3" id="KW-0443">Lipid metabolism</keyword>
<evidence type="ECO:0000313" key="5">
    <source>
        <dbReference type="EMBL" id="KAJ1704682.1"/>
    </source>
</evidence>
<dbReference type="PANTHER" id="PTHR45648:SF180">
    <property type="entry name" value="OS04G0561800 PROTEIN"/>
    <property type="match status" value="1"/>
</dbReference>
<dbReference type="GO" id="GO:0016042">
    <property type="term" value="P:lipid catabolic process"/>
    <property type="evidence" value="ECO:0007669"/>
    <property type="project" value="UniProtKB-KW"/>
</dbReference>
<dbReference type="Proteomes" id="UP001151287">
    <property type="component" value="Unassembled WGS sequence"/>
</dbReference>
<comment type="similarity">
    <text evidence="1">Belongs to the 'GDSL' lipolytic enzyme family.</text>
</comment>
<keyword evidence="4" id="KW-0732">Signal</keyword>
<sequence>MASFISAISFVFLALSFSITVESTLVPAIFVFGDSLADVGNNNYLDLPMISKANFPHNGIDFPGRIPTGRFSNGFNGIDFIAMELGFVKSPPPYLSIRNAIQMKKGVNYASGGSGILQTTGNGTLTMATQVKYFVDTKRALAKIFGGSIVNDILAKSLYCFVTANNDIFAYYSVTGAANSTANTKFISNLIDEYLGYLTMVYKLGARKFAISGSILIGCVPYIRNRNPTGGCIDELNQLSVQFNAAALPRIQQLSNQLPGFKYSYMSLYNLSTKILAKPDSFGFKELKSACCGTGKFNGETPCYPNATYCSRRTEYFYWDIAHPTQSLSNLTIQFQLYGSNSLVTPINVKQLIES</sequence>
<dbReference type="EMBL" id="JAMQYH010000001">
    <property type="protein sequence ID" value="KAJ1704682.1"/>
    <property type="molecule type" value="Genomic_DNA"/>
</dbReference>
<accession>A0A9Q0I037</accession>
<dbReference type="InterPro" id="IPR035669">
    <property type="entry name" value="SGNH_plant_lipase-like"/>
</dbReference>
<keyword evidence="3" id="KW-0442">Lipid degradation</keyword>
<dbReference type="OrthoDB" id="1600564at2759"/>
<feature type="chain" id="PRO_5040345782" description="GDSL esterase/lipase" evidence="4">
    <location>
        <begin position="24"/>
        <end position="355"/>
    </location>
</feature>
<evidence type="ECO:0008006" key="7">
    <source>
        <dbReference type="Google" id="ProtNLM"/>
    </source>
</evidence>
<dbReference type="PANTHER" id="PTHR45648">
    <property type="entry name" value="GDSL LIPASE/ACYLHYDROLASE FAMILY PROTEIN (AFU_ORTHOLOGUE AFUA_4G14700)"/>
    <property type="match status" value="1"/>
</dbReference>
<evidence type="ECO:0000313" key="6">
    <source>
        <dbReference type="Proteomes" id="UP001151287"/>
    </source>
</evidence>
<keyword evidence="6" id="KW-1185">Reference proteome</keyword>
<dbReference type="AlphaFoldDB" id="A0A9Q0I037"/>
<dbReference type="Gene3D" id="3.40.50.1110">
    <property type="entry name" value="SGNH hydrolase"/>
    <property type="match status" value="1"/>
</dbReference>
<organism evidence="5 6">
    <name type="scientific">Rhynchospora breviuscula</name>
    <dbReference type="NCBI Taxonomy" id="2022672"/>
    <lineage>
        <taxon>Eukaryota</taxon>
        <taxon>Viridiplantae</taxon>
        <taxon>Streptophyta</taxon>
        <taxon>Embryophyta</taxon>
        <taxon>Tracheophyta</taxon>
        <taxon>Spermatophyta</taxon>
        <taxon>Magnoliopsida</taxon>
        <taxon>Liliopsida</taxon>
        <taxon>Poales</taxon>
        <taxon>Cyperaceae</taxon>
        <taxon>Cyperoideae</taxon>
        <taxon>Rhynchosporeae</taxon>
        <taxon>Rhynchospora</taxon>
    </lineage>
</organism>
<dbReference type="InterPro" id="IPR051058">
    <property type="entry name" value="GDSL_Est/Lipase"/>
</dbReference>
<comment type="caution">
    <text evidence="5">The sequence shown here is derived from an EMBL/GenBank/DDBJ whole genome shotgun (WGS) entry which is preliminary data.</text>
</comment>
<evidence type="ECO:0000256" key="2">
    <source>
        <dbReference type="ARBA" id="ARBA00022801"/>
    </source>
</evidence>
<dbReference type="InterPro" id="IPR036514">
    <property type="entry name" value="SGNH_hydro_sf"/>
</dbReference>
<protein>
    <recommendedName>
        <fullName evidence="7">GDSL esterase/lipase</fullName>
    </recommendedName>
</protein>
<evidence type="ECO:0000256" key="3">
    <source>
        <dbReference type="ARBA" id="ARBA00022963"/>
    </source>
</evidence>
<proteinExistence type="inferred from homology"/>
<evidence type="ECO:0000256" key="1">
    <source>
        <dbReference type="ARBA" id="ARBA00008668"/>
    </source>
</evidence>
<name>A0A9Q0I037_9POAL</name>
<dbReference type="Pfam" id="PF00657">
    <property type="entry name" value="Lipase_GDSL"/>
    <property type="match status" value="1"/>
</dbReference>
<dbReference type="InterPro" id="IPR001087">
    <property type="entry name" value="GDSL"/>
</dbReference>